<gene>
    <name evidence="1" type="ORF">S01H1_71424</name>
</gene>
<name>X0WD15_9ZZZZ</name>
<protein>
    <recommendedName>
        <fullName evidence="2">VRR-NUC domain-containing protein</fullName>
    </recommendedName>
</protein>
<comment type="caution">
    <text evidence="1">The sequence shown here is derived from an EMBL/GenBank/DDBJ whole genome shotgun (WGS) entry which is preliminary data.</text>
</comment>
<dbReference type="EMBL" id="BARS01047561">
    <property type="protein sequence ID" value="GAG28505.1"/>
    <property type="molecule type" value="Genomic_DNA"/>
</dbReference>
<dbReference type="PROSITE" id="PS51257">
    <property type="entry name" value="PROKAR_LIPOPROTEIN"/>
    <property type="match status" value="1"/>
</dbReference>
<organism evidence="1">
    <name type="scientific">marine sediment metagenome</name>
    <dbReference type="NCBI Taxonomy" id="412755"/>
    <lineage>
        <taxon>unclassified sequences</taxon>
        <taxon>metagenomes</taxon>
        <taxon>ecological metagenomes</taxon>
    </lineage>
</organism>
<sequence>MAKARRVDANQTEIVEALRAIGASVFLLHAVGCGCPDLLVGFRGANYLLEIKADRYAKLTPAEHRFFDSWNGYASIVRTVDEALEEIGAILQD</sequence>
<proteinExistence type="predicted"/>
<dbReference type="GO" id="GO:0003676">
    <property type="term" value="F:nucleic acid binding"/>
    <property type="evidence" value="ECO:0007669"/>
    <property type="project" value="InterPro"/>
</dbReference>
<dbReference type="AlphaFoldDB" id="X0WD15"/>
<dbReference type="InterPro" id="IPR011856">
    <property type="entry name" value="tRNA_endonuc-like_dom_sf"/>
</dbReference>
<dbReference type="Gene3D" id="3.40.1350.10">
    <property type="match status" value="1"/>
</dbReference>
<accession>X0WD15</accession>
<evidence type="ECO:0008006" key="2">
    <source>
        <dbReference type="Google" id="ProtNLM"/>
    </source>
</evidence>
<evidence type="ECO:0000313" key="1">
    <source>
        <dbReference type="EMBL" id="GAG28505.1"/>
    </source>
</evidence>
<reference evidence="1" key="1">
    <citation type="journal article" date="2014" name="Front. Microbiol.">
        <title>High frequency of phylogenetically diverse reductive dehalogenase-homologous genes in deep subseafloor sedimentary metagenomes.</title>
        <authorList>
            <person name="Kawai M."/>
            <person name="Futagami T."/>
            <person name="Toyoda A."/>
            <person name="Takaki Y."/>
            <person name="Nishi S."/>
            <person name="Hori S."/>
            <person name="Arai W."/>
            <person name="Tsubouchi T."/>
            <person name="Morono Y."/>
            <person name="Uchiyama I."/>
            <person name="Ito T."/>
            <person name="Fujiyama A."/>
            <person name="Inagaki F."/>
            <person name="Takami H."/>
        </authorList>
    </citation>
    <scope>NUCLEOTIDE SEQUENCE</scope>
    <source>
        <strain evidence="1">Expedition CK06-06</strain>
    </source>
</reference>